<evidence type="ECO:0008006" key="7">
    <source>
        <dbReference type="Google" id="ProtNLM"/>
    </source>
</evidence>
<comment type="subcellular location">
    <subcellularLocation>
        <location evidence="1">Nucleus</location>
    </subcellularLocation>
</comment>
<name>R7U4F7_CAPTE</name>
<evidence type="ECO:0000313" key="6">
    <source>
        <dbReference type="Proteomes" id="UP000014760"/>
    </source>
</evidence>
<keyword evidence="6" id="KW-1185">Reference proteome</keyword>
<organism evidence="4">
    <name type="scientific">Capitella teleta</name>
    <name type="common">Polychaete worm</name>
    <dbReference type="NCBI Taxonomy" id="283909"/>
    <lineage>
        <taxon>Eukaryota</taxon>
        <taxon>Metazoa</taxon>
        <taxon>Spiralia</taxon>
        <taxon>Lophotrochozoa</taxon>
        <taxon>Annelida</taxon>
        <taxon>Polychaeta</taxon>
        <taxon>Sedentaria</taxon>
        <taxon>Scolecida</taxon>
        <taxon>Capitellidae</taxon>
        <taxon>Capitella</taxon>
    </lineage>
</organism>
<reference evidence="5" key="3">
    <citation type="submission" date="2015-06" db="UniProtKB">
        <authorList>
            <consortium name="EnsemblMetazoa"/>
        </authorList>
    </citation>
    <scope>IDENTIFICATION</scope>
</reference>
<evidence type="ECO:0000313" key="5">
    <source>
        <dbReference type="EnsemblMetazoa" id="CapteP226349"/>
    </source>
</evidence>
<reference evidence="6" key="1">
    <citation type="submission" date="2012-12" db="EMBL/GenBank/DDBJ databases">
        <authorList>
            <person name="Hellsten U."/>
            <person name="Grimwood J."/>
            <person name="Chapman J.A."/>
            <person name="Shapiro H."/>
            <person name="Aerts A."/>
            <person name="Otillar R.P."/>
            <person name="Terry A.Y."/>
            <person name="Boore J.L."/>
            <person name="Simakov O."/>
            <person name="Marletaz F."/>
            <person name="Cho S.-J."/>
            <person name="Edsinger-Gonzales E."/>
            <person name="Havlak P."/>
            <person name="Kuo D.-H."/>
            <person name="Larsson T."/>
            <person name="Lv J."/>
            <person name="Arendt D."/>
            <person name="Savage R."/>
            <person name="Osoegawa K."/>
            <person name="de Jong P."/>
            <person name="Lindberg D.R."/>
            <person name="Seaver E.C."/>
            <person name="Weisblat D.A."/>
            <person name="Putnam N.H."/>
            <person name="Grigoriev I.V."/>
            <person name="Rokhsar D.S."/>
        </authorList>
    </citation>
    <scope>NUCLEOTIDE SEQUENCE</scope>
    <source>
        <strain evidence="6">I ESC-2004</strain>
    </source>
</reference>
<dbReference type="HOGENOM" id="CLU_007707_0_0_1"/>
<keyword evidence="3" id="KW-0539">Nucleus</keyword>
<dbReference type="STRING" id="283909.R7U4F7"/>
<dbReference type="EnsemblMetazoa" id="CapteT226349">
    <property type="protein sequence ID" value="CapteP226349"/>
    <property type="gene ID" value="CapteG226349"/>
</dbReference>
<dbReference type="OrthoDB" id="70899at2759"/>
<dbReference type="AlphaFoldDB" id="R7U4F7"/>
<dbReference type="InterPro" id="IPR016024">
    <property type="entry name" value="ARM-type_fold"/>
</dbReference>
<protein>
    <recommendedName>
        <fullName evidence="7">Integrator complex subunit 2</fullName>
    </recommendedName>
</protein>
<dbReference type="Proteomes" id="UP000014760">
    <property type="component" value="Unassembled WGS sequence"/>
</dbReference>
<evidence type="ECO:0000256" key="3">
    <source>
        <dbReference type="ARBA" id="ARBA00023242"/>
    </source>
</evidence>
<dbReference type="InterPro" id="IPR026236">
    <property type="entry name" value="Int2_metazoa"/>
</dbReference>
<dbReference type="OMA" id="IISNYPH"/>
<dbReference type="SUPFAM" id="SSF48371">
    <property type="entry name" value="ARM repeat"/>
    <property type="match status" value="1"/>
</dbReference>
<dbReference type="GO" id="GO:0034472">
    <property type="term" value="P:snRNA 3'-end processing"/>
    <property type="evidence" value="ECO:0007669"/>
    <property type="project" value="TreeGrafter"/>
</dbReference>
<gene>
    <name evidence="4" type="ORF">CAPTEDRAFT_226349</name>
</gene>
<dbReference type="EMBL" id="AMQN01010429">
    <property type="status" value="NOT_ANNOTATED_CDS"/>
    <property type="molecule type" value="Genomic_DNA"/>
</dbReference>
<dbReference type="Pfam" id="PF14750">
    <property type="entry name" value="INTS2"/>
    <property type="match status" value="2"/>
</dbReference>
<dbReference type="InterPro" id="IPR029321">
    <property type="entry name" value="INTS2"/>
</dbReference>
<evidence type="ECO:0000256" key="1">
    <source>
        <dbReference type="ARBA" id="ARBA00004123"/>
    </source>
</evidence>
<dbReference type="PRINTS" id="PR02105">
    <property type="entry name" value="INTSUBUNIT2"/>
</dbReference>
<accession>R7U4F7</accession>
<sequence length="1077" mass="120495">MATLSAVPPDTFESIQNVNIDQLSSLSEAAIRSILPCLVRMSLCHPLDTSEKWTKERKKILKCLSGIEVVNSLVGLLSIDFHALELDAKKEQQMRHMKESPKGEFYHKNSELFEGEVYLDEVSDVLCIAQAELPGLLPVTEVAEILLHVENGPWLLSRLIANVPDTFHEVCVSLVTRSELIEEGDVGVQRRTDTLKVLCDMCPAQALIVRQLCVDNCKLPGLAISLTLQHSRMRGVKQRGQGEPLNEVVAFVSGLLFGNDEEVRKWFAQYVKMSQKKPDSETMLHPLRQEILGQLMKLLPSGPAPCTLSDEKVVHSCVFIRLYCALKGLANLRLKDDEIEALVSLVTCRPSPSASGIRFICLSLCTLLAFPYLISSLENERQAADWIKWLVQDGIRFERMSGGKASFGEMLLLFAIYFHTNQNALIARLVGSTLGIQGVLVKANSLTKMRSIFTQEIFTEQVVATHAVRVPVTIDLSTSVQGCLPANCVHQLIESRAFSKHKVPVKNWIYKQLCECTTPLHPIVQPLIKTFVDSVVVANSRTDLCNEPITESEVERVFVSCDLTPQLLILYYVLLYQDVRTTHMKQIIQWERNVPCYSQQLLSTLPMKSLLQHAQENQHLYADLFPSMLKLLVSHYPHLCLVEDWLDESIVETMPPSALVSLPDYPCTPENLSEAFEQHPEESSRLLVLLLQLSVLSPHDLLPYVNIFTSNLHKLLEPNTARRIQDTAKTVWLKCHTICPATVRVKTVNSLSRRPLLSAFSEDDITLDPLIVLRCDPRLFRCPPLMEVNLRILEGFLQASRSYLAAQMKMQSSSEKTEARAAGNQANKAASSAQEELKTALIAAQESAAVQILLEACLPKPQENEFLLSNLREVRCLVCIRLHQMFIADPTLAKLVHFQGYASELLPVLVAGIPSMHICMDFISELLSQPHTQKRVFAIELVSYLSVQYALPKSLGIARLAVNVMSTLIRVLPSKERADFFTATVPAVARIARAFPPLCDDIVSLLLQIGQICRSHLASFNNSCSSLDVDNSGFLPMKGESSTGISDLSKYSQLLRVVYKTFEEICQSTTLLKQMMH</sequence>
<proteinExistence type="inferred from homology"/>
<dbReference type="EMBL" id="KB307802">
    <property type="protein sequence ID" value="ELT98571.1"/>
    <property type="molecule type" value="Genomic_DNA"/>
</dbReference>
<evidence type="ECO:0000256" key="2">
    <source>
        <dbReference type="ARBA" id="ARBA00006705"/>
    </source>
</evidence>
<reference evidence="4 6" key="2">
    <citation type="journal article" date="2013" name="Nature">
        <title>Insights into bilaterian evolution from three spiralian genomes.</title>
        <authorList>
            <person name="Simakov O."/>
            <person name="Marletaz F."/>
            <person name="Cho S.J."/>
            <person name="Edsinger-Gonzales E."/>
            <person name="Havlak P."/>
            <person name="Hellsten U."/>
            <person name="Kuo D.H."/>
            <person name="Larsson T."/>
            <person name="Lv J."/>
            <person name="Arendt D."/>
            <person name="Savage R."/>
            <person name="Osoegawa K."/>
            <person name="de Jong P."/>
            <person name="Grimwood J."/>
            <person name="Chapman J.A."/>
            <person name="Shapiro H."/>
            <person name="Aerts A."/>
            <person name="Otillar R.P."/>
            <person name="Terry A.Y."/>
            <person name="Boore J.L."/>
            <person name="Grigoriev I.V."/>
            <person name="Lindberg D.R."/>
            <person name="Seaver E.C."/>
            <person name="Weisblat D.A."/>
            <person name="Putnam N.H."/>
            <person name="Rokhsar D.S."/>
        </authorList>
    </citation>
    <scope>NUCLEOTIDE SEQUENCE</scope>
    <source>
        <strain evidence="4 6">I ESC-2004</strain>
    </source>
</reference>
<dbReference type="PANTHER" id="PTHR28608">
    <property type="entry name" value="INTEGRATOR COMPLEX SUBUNIT 2"/>
    <property type="match status" value="1"/>
</dbReference>
<dbReference type="PANTHER" id="PTHR28608:SF1">
    <property type="entry name" value="INTEGRATOR COMPLEX SUBUNIT 2"/>
    <property type="match status" value="1"/>
</dbReference>
<comment type="similarity">
    <text evidence="2">Belongs to the Integrator subunit 2 family.</text>
</comment>
<evidence type="ECO:0000313" key="4">
    <source>
        <dbReference type="EMBL" id="ELT98571.1"/>
    </source>
</evidence>
<dbReference type="GO" id="GO:0032039">
    <property type="term" value="C:integrator complex"/>
    <property type="evidence" value="ECO:0007669"/>
    <property type="project" value="InterPro"/>
</dbReference>
<dbReference type="FunCoup" id="R7U4F7">
    <property type="interactions" value="2640"/>
</dbReference>